<dbReference type="Pfam" id="PF08486">
    <property type="entry name" value="SpoIID"/>
    <property type="match status" value="1"/>
</dbReference>
<dbReference type="PANTHER" id="PTHR30032">
    <property type="entry name" value="N-ACETYLMURAMOYL-L-ALANINE AMIDASE-RELATED"/>
    <property type="match status" value="1"/>
</dbReference>
<evidence type="ECO:0000313" key="4">
    <source>
        <dbReference type="Proteomes" id="UP000290408"/>
    </source>
</evidence>
<dbReference type="NCBIfam" id="TIGR02669">
    <property type="entry name" value="SpoIID_LytB"/>
    <property type="match status" value="1"/>
</dbReference>
<dbReference type="InterPro" id="IPR013693">
    <property type="entry name" value="SpoIID/LytB_N"/>
</dbReference>
<dbReference type="PANTHER" id="PTHR30032:SF1">
    <property type="entry name" value="N-ACETYLMURAMOYL-L-ALANINE AMIDASE LYTC"/>
    <property type="match status" value="1"/>
</dbReference>
<dbReference type="InterPro" id="IPR013486">
    <property type="entry name" value="SpoIID/LytB"/>
</dbReference>
<keyword evidence="1" id="KW-0732">Signal</keyword>
<evidence type="ECO:0000256" key="1">
    <source>
        <dbReference type="SAM" id="SignalP"/>
    </source>
</evidence>
<feature type="signal peptide" evidence="1">
    <location>
        <begin position="1"/>
        <end position="32"/>
    </location>
</feature>
<dbReference type="EMBL" id="CP036164">
    <property type="protein sequence ID" value="QBF45344.1"/>
    <property type="molecule type" value="Genomic_DNA"/>
</dbReference>
<dbReference type="AlphaFoldDB" id="A0A4P6MPQ0"/>
<evidence type="ECO:0000313" key="3">
    <source>
        <dbReference type="EMBL" id="QBF45344.1"/>
    </source>
</evidence>
<dbReference type="OrthoDB" id="9773852at2"/>
<organism evidence="3 4">
    <name type="scientific">Janibacter limosus</name>
    <dbReference type="NCBI Taxonomy" id="53458"/>
    <lineage>
        <taxon>Bacteria</taxon>
        <taxon>Bacillati</taxon>
        <taxon>Actinomycetota</taxon>
        <taxon>Actinomycetes</taxon>
        <taxon>Micrococcales</taxon>
        <taxon>Intrasporangiaceae</taxon>
        <taxon>Janibacter</taxon>
    </lineage>
</organism>
<feature type="chain" id="PRO_5020198843" evidence="1">
    <location>
        <begin position="33"/>
        <end position="716"/>
    </location>
</feature>
<protein>
    <submittedName>
        <fullName evidence="3">SpoIID/LytB domain-containing protein</fullName>
    </submittedName>
</protein>
<reference evidence="3 4" key="1">
    <citation type="submission" date="2019-02" db="EMBL/GenBank/DDBJ databases">
        <title>Genomic data mining of an Antarctic deep-sea actinobacterium, Janibacterlimosus P3-3-X1.</title>
        <authorList>
            <person name="Liao L."/>
            <person name="Chen B."/>
        </authorList>
    </citation>
    <scope>NUCLEOTIDE SEQUENCE [LARGE SCALE GENOMIC DNA]</scope>
    <source>
        <strain evidence="3 4">P3-3-X1</strain>
    </source>
</reference>
<proteinExistence type="predicted"/>
<evidence type="ECO:0000259" key="2">
    <source>
        <dbReference type="Pfam" id="PF08486"/>
    </source>
</evidence>
<dbReference type="Proteomes" id="UP000290408">
    <property type="component" value="Chromosome"/>
</dbReference>
<gene>
    <name evidence="3" type="ORF">EXU32_03120</name>
</gene>
<dbReference type="InterPro" id="IPR051922">
    <property type="entry name" value="Bact_Sporulation_Assoc"/>
</dbReference>
<dbReference type="RefSeq" id="WP_130628584.1">
    <property type="nucleotide sequence ID" value="NZ_CP036164.1"/>
</dbReference>
<keyword evidence="4" id="KW-1185">Reference proteome</keyword>
<dbReference type="GO" id="GO:0030435">
    <property type="term" value="P:sporulation resulting in formation of a cellular spore"/>
    <property type="evidence" value="ECO:0007669"/>
    <property type="project" value="InterPro"/>
</dbReference>
<dbReference type="KEGG" id="jli:EXU32_03120"/>
<accession>A0A4P6MPQ0</accession>
<sequence>MPDPLRRRCLTALLGTVLTVSLVLVPSTGARAATTSAAADHAVSSAAPGPWTFSGAGFGHGVGMSQYGALAQAKAGRSAQQILAFYYRGTTYDAVPDTQTIRVNIVRGRTSTSVVGRTRSSGGGAVRVTAGQTSMRADPGQTISIGRSGAAVVATCSTCTPTSIRGTSITATWDEQRTELSVSGRRYRHAPFVITPTPGAATLEGVLHLRLADEYLDQLREVPWSWPAAALEAQAAAARAYAVRKVSAGVRAECACHVRDGVSDQVYGPVPLGGEATYWSRWQSAVAVGGSSTTGYVPRYQGQVIEALYSSSSGGRTVNNEDVWPGAPVPYLRGVADSWSTTADNPRRTWSASVTSARLASAFGLPDVASLDLSERTSAGTVRQALATSSAGTTRTLGGDEMRRAVGTSSAAIHRPTTRVAGSTPPDLAAASARTAPLSASTVVIASSYEADVAHLVMARPLAGSLQAPLLLSGRSQLTAATRRELDRRGSRVRRAYLVAGGPMVGTPVVAELRARGISVTRVGMSNKDYTSAAIVDLMAQGGTVTRAGVTTASSLLEASAFSAVAGLRHEPIVWAESTGVGPRSTAALIRAGARSVRLLGSTTKVPPAVEADLVRDGFRTSRFGAATSSQVSADLAHYFRRSYAGTSVVLARTSSGQTSDAALAAGLGAPVLVVSSSASSPTTGLVQRSPQWPLVVAFGSTTRVTATALARVRDA</sequence>
<feature type="domain" description="Sporulation stage II protein D amidase enhancer LytB N-terminal" evidence="2">
    <location>
        <begin position="220"/>
        <end position="287"/>
    </location>
</feature>
<name>A0A4P6MPQ0_9MICO</name>